<sequence>MACGLAEKGVKVHLATTDPVAHLKYVMKENSLITMSHKDEQAELIKYQSEVLEKARKVMSEEDIAYVEEDLRSPCTQEIAVFRAFDR</sequence>
<dbReference type="AlphaFoldDB" id="A0A7I8DQ99"/>
<dbReference type="SUPFAM" id="SSF52540">
    <property type="entry name" value="P-loop containing nucleoside triphosphate hydrolases"/>
    <property type="match status" value="1"/>
</dbReference>
<dbReference type="KEGG" id="acht:bsdcttw_14970"/>
<evidence type="ECO:0000313" key="2">
    <source>
        <dbReference type="Proteomes" id="UP000515703"/>
    </source>
</evidence>
<protein>
    <submittedName>
        <fullName evidence="1">Uncharacterized protein</fullName>
    </submittedName>
</protein>
<dbReference type="Proteomes" id="UP000515703">
    <property type="component" value="Chromosome"/>
</dbReference>
<dbReference type="RefSeq" id="WP_334297350.1">
    <property type="nucleotide sequence ID" value="NZ_AP023368.1"/>
</dbReference>
<reference evidence="1 2" key="2">
    <citation type="submission" date="2020-08" db="EMBL/GenBank/DDBJ databases">
        <authorList>
            <person name="Ueki A."/>
            <person name="Tonouchi A."/>
        </authorList>
    </citation>
    <scope>NUCLEOTIDE SEQUENCE [LARGE SCALE GENOMIC DNA]</scope>
    <source>
        <strain evidence="1 2">CTTW</strain>
    </source>
</reference>
<gene>
    <name evidence="1" type="ORF">bsdcttw_14970</name>
</gene>
<dbReference type="InterPro" id="IPR027417">
    <property type="entry name" value="P-loop_NTPase"/>
</dbReference>
<organism evidence="1 2">
    <name type="scientific">Anaerocolumna chitinilytica</name>
    <dbReference type="NCBI Taxonomy" id="1727145"/>
    <lineage>
        <taxon>Bacteria</taxon>
        <taxon>Bacillati</taxon>
        <taxon>Bacillota</taxon>
        <taxon>Clostridia</taxon>
        <taxon>Lachnospirales</taxon>
        <taxon>Lachnospiraceae</taxon>
        <taxon>Anaerocolumna</taxon>
    </lineage>
</organism>
<reference evidence="1 2" key="1">
    <citation type="submission" date="2020-08" db="EMBL/GenBank/DDBJ databases">
        <title>Draft genome sequencing of an Anaerocolumna strain isolated from anoxic soil subjected to BSD treatment.</title>
        <authorList>
            <person name="Uek A."/>
            <person name="Tonouchi A."/>
        </authorList>
    </citation>
    <scope>NUCLEOTIDE SEQUENCE [LARGE SCALE GENOMIC DNA]</scope>
    <source>
        <strain evidence="1 2">CTTW</strain>
    </source>
</reference>
<accession>A0A7I8DQ99</accession>
<dbReference type="EMBL" id="AP023368">
    <property type="protein sequence ID" value="BCJ98456.1"/>
    <property type="molecule type" value="Genomic_DNA"/>
</dbReference>
<dbReference type="Gene3D" id="3.40.50.300">
    <property type="entry name" value="P-loop containing nucleotide triphosphate hydrolases"/>
    <property type="match status" value="1"/>
</dbReference>
<evidence type="ECO:0000313" key="1">
    <source>
        <dbReference type="EMBL" id="BCJ98456.1"/>
    </source>
</evidence>
<proteinExistence type="predicted"/>
<keyword evidence="2" id="KW-1185">Reference proteome</keyword>
<name>A0A7I8DQ99_9FIRM</name>